<dbReference type="InterPro" id="IPR003675">
    <property type="entry name" value="Rce1/LyrA-like_dom"/>
</dbReference>
<keyword evidence="3" id="KW-0378">Hydrolase</keyword>
<gene>
    <name evidence="3" type="ORF">K9U37_03620</name>
</gene>
<keyword evidence="1" id="KW-1133">Transmembrane helix</keyword>
<reference evidence="3" key="1">
    <citation type="journal article" date="2022" name="ISME J.">
        <title>Identification of active gaseous-alkane degraders at natural gas seeps.</title>
        <authorList>
            <person name="Farhan Ul Haque M."/>
            <person name="Hernandez M."/>
            <person name="Crombie A.T."/>
            <person name="Murrell J.C."/>
        </authorList>
    </citation>
    <scope>NUCLEOTIDE SEQUENCE</scope>
    <source>
        <strain evidence="3">ANDR5</strain>
    </source>
</reference>
<dbReference type="EMBL" id="JAIVFL010000001">
    <property type="protein sequence ID" value="MCI4674082.1"/>
    <property type="molecule type" value="Genomic_DNA"/>
</dbReference>
<comment type="caution">
    <text evidence="3">The sequence shown here is derived from an EMBL/GenBank/DDBJ whole genome shotgun (WGS) entry which is preliminary data.</text>
</comment>
<dbReference type="RefSeq" id="WP_243070557.1">
    <property type="nucleotide sequence ID" value="NZ_JAIVFL010000001.1"/>
</dbReference>
<name>A0ABS9YS94_9MYCO</name>
<feature type="domain" description="CAAX prenyl protease 2/Lysostaphin resistance protein A-like" evidence="2">
    <location>
        <begin position="3"/>
        <end position="92"/>
    </location>
</feature>
<feature type="transmembrane region" description="Helical" evidence="1">
    <location>
        <begin position="83"/>
        <end position="98"/>
    </location>
</feature>
<keyword evidence="3" id="KW-0645">Protease</keyword>
<evidence type="ECO:0000256" key="1">
    <source>
        <dbReference type="SAM" id="Phobius"/>
    </source>
</evidence>
<proteinExistence type="predicted"/>
<accession>A0ABS9YS94</accession>
<evidence type="ECO:0000313" key="4">
    <source>
        <dbReference type="Proteomes" id="UP001139068"/>
    </source>
</evidence>
<keyword evidence="1" id="KW-0812">Transmembrane</keyword>
<organism evidence="3 4">
    <name type="scientific">Candidatus Mycolicibacterium alkanivorans</name>
    <dbReference type="NCBI Taxonomy" id="2954114"/>
    <lineage>
        <taxon>Bacteria</taxon>
        <taxon>Bacillati</taxon>
        <taxon>Actinomycetota</taxon>
        <taxon>Actinomycetes</taxon>
        <taxon>Mycobacteriales</taxon>
        <taxon>Mycobacteriaceae</taxon>
        <taxon>Mycolicibacterium</taxon>
    </lineage>
</organism>
<keyword evidence="4" id="KW-1185">Reference proteome</keyword>
<dbReference type="GO" id="GO:0008237">
    <property type="term" value="F:metallopeptidase activity"/>
    <property type="evidence" value="ECO:0007669"/>
    <property type="project" value="UniProtKB-KW"/>
</dbReference>
<evidence type="ECO:0000313" key="3">
    <source>
        <dbReference type="EMBL" id="MCI4674082.1"/>
    </source>
</evidence>
<protein>
    <submittedName>
        <fullName evidence="3">CPBP family intramembrane metalloprotease</fullName>
    </submittedName>
</protein>
<sequence>MVLLLLTLTAFGNGLFEELLWRGVYLRFFVDLPCYRVVWPSLWFGLWHVAPVMSRHGPVLAYVLGAMFLGLYLAFIARRTGGVFWPIVAHTCGALVAIA</sequence>
<keyword evidence="1" id="KW-0472">Membrane</keyword>
<evidence type="ECO:0000259" key="2">
    <source>
        <dbReference type="Pfam" id="PF02517"/>
    </source>
</evidence>
<dbReference type="Pfam" id="PF02517">
    <property type="entry name" value="Rce1-like"/>
    <property type="match status" value="1"/>
</dbReference>
<keyword evidence="3" id="KW-0482">Metalloprotease</keyword>
<dbReference type="Proteomes" id="UP001139068">
    <property type="component" value="Unassembled WGS sequence"/>
</dbReference>
<feature type="transmembrane region" description="Helical" evidence="1">
    <location>
        <begin position="59"/>
        <end position="77"/>
    </location>
</feature>